<accession>A0A0J7YNT8</accession>
<organism evidence="1 2">
    <name type="scientific">Beta vulgaris subsp. vulgaris</name>
    <name type="common">Beet</name>
    <dbReference type="NCBI Taxonomy" id="3555"/>
    <lineage>
        <taxon>Eukaryota</taxon>
        <taxon>Viridiplantae</taxon>
        <taxon>Streptophyta</taxon>
        <taxon>Embryophyta</taxon>
        <taxon>Tracheophyta</taxon>
        <taxon>Spermatophyta</taxon>
        <taxon>Magnoliopsida</taxon>
        <taxon>eudicotyledons</taxon>
        <taxon>Gunneridae</taxon>
        <taxon>Pentapetalae</taxon>
        <taxon>Caryophyllales</taxon>
        <taxon>Chenopodiaceae</taxon>
        <taxon>Betoideae</taxon>
        <taxon>Beta</taxon>
    </lineage>
</organism>
<protein>
    <submittedName>
        <fullName evidence="1">Uncharacterized protein</fullName>
    </submittedName>
</protein>
<gene>
    <name evidence="1" type="ORF">BVRB_037920</name>
</gene>
<dbReference type="EMBL" id="KQ111984">
    <property type="protein sequence ID" value="KMS65246.1"/>
    <property type="molecule type" value="Genomic_DNA"/>
</dbReference>
<evidence type="ECO:0000313" key="1">
    <source>
        <dbReference type="EMBL" id="KMS65246.1"/>
    </source>
</evidence>
<dbReference type="Gramene" id="KMS65246">
    <property type="protein sequence ID" value="KMS65246"/>
    <property type="gene ID" value="BVRB_037920"/>
</dbReference>
<keyword evidence="2" id="KW-1185">Reference proteome</keyword>
<feature type="non-terminal residue" evidence="1">
    <location>
        <position position="1"/>
    </location>
</feature>
<sequence>MDYAELTIHQQRKLLLLFAVAARMAEYGQQEDQNLDLLRGLFQRTGRCVLALSVLGLDLSSDHVTRLIESVIIERGNRLNTHLIEAMTVARGIFWPTPCFGHVWDLSWLRRSITEMILSEEID</sequence>
<reference evidence="1 2" key="1">
    <citation type="journal article" date="2014" name="Nature">
        <title>The genome of the recently domesticated crop plant sugar beet (Beta vulgaris).</title>
        <authorList>
            <person name="Dohm J.C."/>
            <person name="Minoche A.E."/>
            <person name="Holtgrawe D."/>
            <person name="Capella-Gutierrez S."/>
            <person name="Zakrzewski F."/>
            <person name="Tafer H."/>
            <person name="Rupp O."/>
            <person name="Sorensen T.R."/>
            <person name="Stracke R."/>
            <person name="Reinhardt R."/>
            <person name="Goesmann A."/>
            <person name="Kraft T."/>
            <person name="Schulz B."/>
            <person name="Stadler P.F."/>
            <person name="Schmidt T."/>
            <person name="Gabaldon T."/>
            <person name="Lehrach H."/>
            <person name="Weisshaar B."/>
            <person name="Himmelbauer H."/>
        </authorList>
    </citation>
    <scope>NUCLEOTIDE SEQUENCE [LARGE SCALE GENOMIC DNA]</scope>
    <source>
        <tissue evidence="1">Taproot</tissue>
    </source>
</reference>
<name>A0A0J7YNT8_BETVV</name>
<proteinExistence type="predicted"/>
<dbReference type="Proteomes" id="UP000035740">
    <property type="component" value="Unassembled WGS sequence"/>
</dbReference>
<dbReference type="AlphaFoldDB" id="A0A0J7YNT8"/>
<evidence type="ECO:0000313" key="2">
    <source>
        <dbReference type="Proteomes" id="UP000035740"/>
    </source>
</evidence>
<feature type="non-terminal residue" evidence="1">
    <location>
        <position position="123"/>
    </location>
</feature>